<gene>
    <name evidence="2" type="ORF">J421_1039</name>
</gene>
<dbReference type="RefSeq" id="WP_025410108.1">
    <property type="nucleotide sequence ID" value="NZ_CP007128.1"/>
</dbReference>
<proteinExistence type="predicted"/>
<dbReference type="HOGENOM" id="CLU_2553400_0_0_0"/>
<accession>W0RCQ3</accession>
<reference evidence="2 3" key="1">
    <citation type="journal article" date="2014" name="Genome Announc.">
        <title>Genome Sequence and Methylome of Soil Bacterium Gemmatirosa kalamazoonensis KBS708T, a Member of the Rarely Cultivated Gemmatimonadetes Phylum.</title>
        <authorList>
            <person name="Debruyn J.M."/>
            <person name="Radosevich M."/>
            <person name="Wommack K.E."/>
            <person name="Polson S.W."/>
            <person name="Hauser L.J."/>
            <person name="Fawaz M.N."/>
            <person name="Korlach J."/>
            <person name="Tsai Y.C."/>
        </authorList>
    </citation>
    <scope>NUCLEOTIDE SEQUENCE [LARGE SCALE GENOMIC DNA]</scope>
    <source>
        <strain evidence="2 3">KBS708</strain>
    </source>
</reference>
<feature type="region of interest" description="Disordered" evidence="1">
    <location>
        <begin position="1"/>
        <end position="25"/>
    </location>
</feature>
<dbReference type="EMBL" id="CP007128">
    <property type="protein sequence ID" value="AHG88576.1"/>
    <property type="molecule type" value="Genomic_DNA"/>
</dbReference>
<dbReference type="InParanoid" id="W0RCQ3"/>
<organism evidence="2 3">
    <name type="scientific">Gemmatirosa kalamazoonensis</name>
    <dbReference type="NCBI Taxonomy" id="861299"/>
    <lineage>
        <taxon>Bacteria</taxon>
        <taxon>Pseudomonadati</taxon>
        <taxon>Gemmatimonadota</taxon>
        <taxon>Gemmatimonadia</taxon>
        <taxon>Gemmatimonadales</taxon>
        <taxon>Gemmatimonadaceae</taxon>
        <taxon>Gemmatirosa</taxon>
    </lineage>
</organism>
<feature type="compositionally biased region" description="Polar residues" evidence="1">
    <location>
        <begin position="1"/>
        <end position="11"/>
    </location>
</feature>
<evidence type="ECO:0000313" key="2">
    <source>
        <dbReference type="EMBL" id="AHG88576.1"/>
    </source>
</evidence>
<name>W0RCQ3_9BACT</name>
<dbReference type="AlphaFoldDB" id="W0RCQ3"/>
<sequence>MRPIQGGTTPYSRPLPSSRRDPAPVGSTALRLVRRVDEPASAADVELSLRVFADGGSITVKRRSVTAPDGSRRTVGIEALIR</sequence>
<dbReference type="Proteomes" id="UP000019151">
    <property type="component" value="Chromosome"/>
</dbReference>
<evidence type="ECO:0000313" key="3">
    <source>
        <dbReference type="Proteomes" id="UP000019151"/>
    </source>
</evidence>
<dbReference type="KEGG" id="gba:J421_1039"/>
<protein>
    <submittedName>
        <fullName evidence="2">Uncharacterized protein</fullName>
    </submittedName>
</protein>
<keyword evidence="3" id="KW-1185">Reference proteome</keyword>
<evidence type="ECO:0000256" key="1">
    <source>
        <dbReference type="SAM" id="MobiDB-lite"/>
    </source>
</evidence>